<dbReference type="InterPro" id="IPR050699">
    <property type="entry name" value="RNA-DNA_Helicase"/>
</dbReference>
<evidence type="ECO:0000313" key="11">
    <source>
        <dbReference type="Proteomes" id="UP000002729"/>
    </source>
</evidence>
<dbReference type="PANTHER" id="PTHR12131">
    <property type="entry name" value="ATP-DEPENDENT RNA AND DNA HELICASE"/>
    <property type="match status" value="1"/>
</dbReference>
<dbReference type="GO" id="GO:0005524">
    <property type="term" value="F:ATP binding"/>
    <property type="evidence" value="ECO:0007669"/>
    <property type="project" value="UniProtKB-KW"/>
</dbReference>
<accession>F0Y925</accession>
<dbReference type="InterPro" id="IPR001650">
    <property type="entry name" value="Helicase_C-like"/>
</dbReference>
<dbReference type="GO" id="GO:0000460">
    <property type="term" value="P:maturation of 5.8S rRNA"/>
    <property type="evidence" value="ECO:0007669"/>
    <property type="project" value="TreeGrafter"/>
</dbReference>
<evidence type="ECO:0000256" key="3">
    <source>
        <dbReference type="ARBA" id="ARBA00022801"/>
    </source>
</evidence>
<dbReference type="PROSITE" id="PS51194">
    <property type="entry name" value="HELICASE_CTER"/>
    <property type="match status" value="1"/>
</dbReference>
<name>F0Y925_AURAN</name>
<keyword evidence="2" id="KW-0547">Nucleotide-binding</keyword>
<dbReference type="PANTHER" id="PTHR12131:SF25">
    <property type="entry name" value="DEXH-BOX ATP-DEPENDENT RNA HELICASE DEXH9"/>
    <property type="match status" value="1"/>
</dbReference>
<comment type="subcellular location">
    <subcellularLocation>
        <location evidence="1">Nucleus</location>
    </subcellularLocation>
</comment>
<dbReference type="OrthoDB" id="64767at2759"/>
<dbReference type="OMA" id="NVHRTPD"/>
<dbReference type="Pfam" id="PF00270">
    <property type="entry name" value="DEAD"/>
    <property type="match status" value="1"/>
</dbReference>
<dbReference type="GO" id="GO:0006401">
    <property type="term" value="P:RNA catabolic process"/>
    <property type="evidence" value="ECO:0007669"/>
    <property type="project" value="InterPro"/>
</dbReference>
<evidence type="ECO:0000259" key="9">
    <source>
        <dbReference type="PROSITE" id="PS51194"/>
    </source>
</evidence>
<proteinExistence type="predicted"/>
<evidence type="ECO:0000256" key="6">
    <source>
        <dbReference type="ARBA" id="ARBA00023242"/>
    </source>
</evidence>
<dbReference type="Gene3D" id="2.40.30.300">
    <property type="match status" value="1"/>
</dbReference>
<dbReference type="Proteomes" id="UP000002729">
    <property type="component" value="Unassembled WGS sequence"/>
</dbReference>
<organism evidence="11">
    <name type="scientific">Aureococcus anophagefferens</name>
    <name type="common">Harmful bloom alga</name>
    <dbReference type="NCBI Taxonomy" id="44056"/>
    <lineage>
        <taxon>Eukaryota</taxon>
        <taxon>Sar</taxon>
        <taxon>Stramenopiles</taxon>
        <taxon>Ochrophyta</taxon>
        <taxon>Pelagophyceae</taxon>
        <taxon>Pelagomonadales</taxon>
        <taxon>Pelagomonadaceae</taxon>
        <taxon>Aureococcus</taxon>
    </lineage>
</organism>
<dbReference type="InParanoid" id="F0Y925"/>
<keyword evidence="4" id="KW-0347">Helicase</keyword>
<dbReference type="Pfam" id="PF08148">
    <property type="entry name" value="DSHCT"/>
    <property type="match status" value="1"/>
</dbReference>
<dbReference type="InterPro" id="IPR012961">
    <property type="entry name" value="Ski2/MTR4_C"/>
</dbReference>
<dbReference type="GO" id="GO:0003723">
    <property type="term" value="F:RNA binding"/>
    <property type="evidence" value="ECO:0007669"/>
    <property type="project" value="InterPro"/>
</dbReference>
<sequence length="916" mass="100179">AKTYAFPLDGFQAKAVECIDRDESVLVSAHTSAGKTVCAEYAIAKSLRDGQRVIYTSPIKALSNQKFRDLQEEFQDVGLMTGDITINPSAKCLVMTTEILRSMLYRGSEVMREVKWVVYDEIHYMRDKERGVVWEESIILLPHSVRFVFLSATIPNSVQFASWIAVTHRQPCHVVYTDYRPTPLVHYVFAAGGEGLHLVVDEKGAFKEANFEKAMAQLTAGDDPSAPKSAQSGPAKKKRGGNSKQQDDDLKRIIGLIVEKDMAPAIIFAFSKNQCEANAVAMKKMDFNTDEERDVVDAVYGSAMESLSEEDRGLPQVKTLLPLLKRGVGIHHGGLLPIVKEVVEILFQEGLLKILFATETFAIGINMPAKTVVFTETRKFDGKDFRWLSAGEYIQMSGRAGRRGKDDKGTVIQILDEKMEPQVAKDILYGGADALDSSYHVTYNMLLNLLRVEGADPDYLVRSSFHQYQQEADAPQILERAAAAQAGADAQSFDDAADVARTRKHVDVAAALAATRRRALVLARKPKHCLQWLQPGRVAAVAFASEADGVACGALAATQECLETRPSHVAEVLVRCAADAPLEAPAPRGDGPDEGRVVVVPLVALASLSAIRVYMPQDLRKPQERAKLRTSVVEVEKRFGGDGGEPLPTLRDDDDLKLAAREPEYAAVAAQERALVAELAAHPPGATVPVDAFAARQALVDEARALRKAAAEAQELVLRDDLRRMRKVLKRLGHVSLDAVIALKGRAACELNTADELVIAELLLDGVFGDLEPPVIAALLSCMVFGEKRKGDAGPPNVRKQLLAPFAKLQAAAKLVGKAMHDAKIAVDVDEYVDKFNPDMMELLFEWANGAKFVDVMKVTDAFEGTVIRVIRRLDELLRQLASAAFAIGAFELKGKFEDASAAIKRDIVFAASLYL</sequence>
<dbReference type="RefSeq" id="XP_009036848.1">
    <property type="nucleotide sequence ID" value="XM_009038600.1"/>
</dbReference>
<dbReference type="FunCoup" id="F0Y925">
    <property type="interactions" value="483"/>
</dbReference>
<dbReference type="InterPro" id="IPR027417">
    <property type="entry name" value="P-loop_NTPase"/>
</dbReference>
<dbReference type="KEGG" id="aaf:AURANDRAFT_268"/>
<dbReference type="InterPro" id="IPR016438">
    <property type="entry name" value="SKI2-like"/>
</dbReference>
<keyword evidence="11" id="KW-1185">Reference proteome</keyword>
<evidence type="ECO:0000256" key="1">
    <source>
        <dbReference type="ARBA" id="ARBA00004123"/>
    </source>
</evidence>
<keyword evidence="3" id="KW-0378">Hydrolase</keyword>
<evidence type="ECO:0000256" key="4">
    <source>
        <dbReference type="ARBA" id="ARBA00022806"/>
    </source>
</evidence>
<evidence type="ECO:0000256" key="7">
    <source>
        <dbReference type="SAM" id="MobiDB-lite"/>
    </source>
</evidence>
<dbReference type="SMART" id="SM01142">
    <property type="entry name" value="DSHCT"/>
    <property type="match status" value="1"/>
</dbReference>
<dbReference type="FunFam" id="3.40.50.300:FF:000141">
    <property type="entry name" value="ATP-dependent RNA helicase DOB1"/>
    <property type="match status" value="1"/>
</dbReference>
<gene>
    <name evidence="10" type="ORF">AURANDRAFT_268</name>
</gene>
<keyword evidence="6" id="KW-0539">Nucleus</keyword>
<evidence type="ECO:0000256" key="5">
    <source>
        <dbReference type="ARBA" id="ARBA00022840"/>
    </source>
</evidence>
<evidence type="ECO:0000259" key="8">
    <source>
        <dbReference type="PROSITE" id="PS51192"/>
    </source>
</evidence>
<feature type="non-terminal residue" evidence="10">
    <location>
        <position position="916"/>
    </location>
</feature>
<feature type="region of interest" description="Disordered" evidence="7">
    <location>
        <begin position="219"/>
        <end position="247"/>
    </location>
</feature>
<dbReference type="AlphaFoldDB" id="F0Y925"/>
<dbReference type="GO" id="GO:0005634">
    <property type="term" value="C:nucleus"/>
    <property type="evidence" value="ECO:0007669"/>
    <property type="project" value="UniProtKB-SubCell"/>
</dbReference>
<dbReference type="Pfam" id="PF13234">
    <property type="entry name" value="MTR4_beta-barrel"/>
    <property type="match status" value="1"/>
</dbReference>
<dbReference type="eggNOG" id="KOG0948">
    <property type="taxonomic scope" value="Eukaryota"/>
</dbReference>
<keyword evidence="5" id="KW-0067">ATP-binding</keyword>
<dbReference type="GO" id="GO:0003724">
    <property type="term" value="F:RNA helicase activity"/>
    <property type="evidence" value="ECO:0007669"/>
    <property type="project" value="InterPro"/>
</dbReference>
<dbReference type="CDD" id="cd18024">
    <property type="entry name" value="DEXHc_Mtr4-like"/>
    <property type="match status" value="1"/>
</dbReference>
<dbReference type="PROSITE" id="PS51192">
    <property type="entry name" value="HELICASE_ATP_BIND_1"/>
    <property type="match status" value="1"/>
</dbReference>
<feature type="domain" description="Helicase ATP-binding" evidence="8">
    <location>
        <begin position="16"/>
        <end position="172"/>
    </location>
</feature>
<dbReference type="Pfam" id="PF00271">
    <property type="entry name" value="Helicase_C"/>
    <property type="match status" value="1"/>
</dbReference>
<dbReference type="CDD" id="cd18795">
    <property type="entry name" value="SF2_C_Ski2"/>
    <property type="match status" value="1"/>
</dbReference>
<dbReference type="InterPro" id="IPR025696">
    <property type="entry name" value="Beta-barrel_MTR4"/>
</dbReference>
<evidence type="ECO:0000313" key="10">
    <source>
        <dbReference type="EMBL" id="EGB08162.1"/>
    </source>
</evidence>
<dbReference type="Gene3D" id="3.40.50.300">
    <property type="entry name" value="P-loop containing nucleotide triphosphate hydrolases"/>
    <property type="match status" value="2"/>
</dbReference>
<feature type="domain" description="Helicase C-terminal" evidence="9">
    <location>
        <begin position="249"/>
        <end position="450"/>
    </location>
</feature>
<protein>
    <submittedName>
        <fullName evidence="10">Uncharacterized protein</fullName>
    </submittedName>
</protein>
<dbReference type="FunFam" id="3.40.50.300:FF:000083">
    <property type="entry name" value="ATP-dependent RNA helicase DOB1"/>
    <property type="match status" value="1"/>
</dbReference>
<dbReference type="EMBL" id="GL833128">
    <property type="protein sequence ID" value="EGB08162.1"/>
    <property type="molecule type" value="Genomic_DNA"/>
</dbReference>
<dbReference type="InterPro" id="IPR014001">
    <property type="entry name" value="Helicase_ATP-bd"/>
</dbReference>
<evidence type="ECO:0000256" key="2">
    <source>
        <dbReference type="ARBA" id="ARBA00022741"/>
    </source>
</evidence>
<dbReference type="SMART" id="SM00490">
    <property type="entry name" value="HELICc"/>
    <property type="match status" value="1"/>
</dbReference>
<reference evidence="10 11" key="1">
    <citation type="journal article" date="2011" name="Proc. Natl. Acad. Sci. U.S.A.">
        <title>Niche of harmful alga Aureococcus anophagefferens revealed through ecogenomics.</title>
        <authorList>
            <person name="Gobler C.J."/>
            <person name="Berry D.L."/>
            <person name="Dyhrman S.T."/>
            <person name="Wilhelm S.W."/>
            <person name="Salamov A."/>
            <person name="Lobanov A.V."/>
            <person name="Zhang Y."/>
            <person name="Collier J.L."/>
            <person name="Wurch L.L."/>
            <person name="Kustka A.B."/>
            <person name="Dill B.D."/>
            <person name="Shah M."/>
            <person name="VerBerkmoes N.C."/>
            <person name="Kuo A."/>
            <person name="Terry A."/>
            <person name="Pangilinan J."/>
            <person name="Lindquist E.A."/>
            <person name="Lucas S."/>
            <person name="Paulsen I.T."/>
            <person name="Hattenrath-Lehmann T.K."/>
            <person name="Talmage S.C."/>
            <person name="Walker E.A."/>
            <person name="Koch F."/>
            <person name="Burson A.M."/>
            <person name="Marcoval M.A."/>
            <person name="Tang Y.Z."/>
            <person name="Lecleir G.R."/>
            <person name="Coyne K.J."/>
            <person name="Berg G.M."/>
            <person name="Bertrand E.M."/>
            <person name="Saito M.A."/>
            <person name="Gladyshev V.N."/>
            <person name="Grigoriev I.V."/>
        </authorList>
    </citation>
    <scope>NUCLEOTIDE SEQUENCE [LARGE SCALE GENOMIC DNA]</scope>
    <source>
        <strain evidence="11">CCMP 1984</strain>
    </source>
</reference>
<dbReference type="SUPFAM" id="SSF52540">
    <property type="entry name" value="P-loop containing nucleoside triphosphate hydrolases"/>
    <property type="match status" value="1"/>
</dbReference>
<dbReference type="Gene3D" id="1.10.3380.30">
    <property type="match status" value="1"/>
</dbReference>
<dbReference type="PIRSF" id="PIRSF005198">
    <property type="entry name" value="Antiviral_helicase_SKI2"/>
    <property type="match status" value="1"/>
</dbReference>
<dbReference type="InterPro" id="IPR011545">
    <property type="entry name" value="DEAD/DEAH_box_helicase_dom"/>
</dbReference>
<dbReference type="GO" id="GO:0016787">
    <property type="term" value="F:hydrolase activity"/>
    <property type="evidence" value="ECO:0007669"/>
    <property type="project" value="UniProtKB-KW"/>
</dbReference>
<dbReference type="GeneID" id="20220259"/>
<dbReference type="SMART" id="SM00487">
    <property type="entry name" value="DEXDc"/>
    <property type="match status" value="1"/>
</dbReference>
<feature type="non-terminal residue" evidence="10">
    <location>
        <position position="1"/>
    </location>
</feature>